<dbReference type="Proteomes" id="UP000215914">
    <property type="component" value="Unassembled WGS sequence"/>
</dbReference>
<keyword evidence="2" id="KW-1185">Reference proteome</keyword>
<comment type="caution">
    <text evidence="1">The sequence shown here is derived from an EMBL/GenBank/DDBJ whole genome shotgun (WGS) entry which is preliminary data.</text>
</comment>
<name>A0A9K3HUY4_HELAN</name>
<dbReference type="EMBL" id="MNCJ02000325">
    <property type="protein sequence ID" value="KAF5784946.1"/>
    <property type="molecule type" value="Genomic_DNA"/>
</dbReference>
<dbReference type="AlphaFoldDB" id="A0A9K3HUY4"/>
<reference evidence="1" key="1">
    <citation type="journal article" date="2017" name="Nature">
        <title>The sunflower genome provides insights into oil metabolism, flowering and Asterid evolution.</title>
        <authorList>
            <person name="Badouin H."/>
            <person name="Gouzy J."/>
            <person name="Grassa C.J."/>
            <person name="Murat F."/>
            <person name="Staton S.E."/>
            <person name="Cottret L."/>
            <person name="Lelandais-Briere C."/>
            <person name="Owens G.L."/>
            <person name="Carrere S."/>
            <person name="Mayjonade B."/>
            <person name="Legrand L."/>
            <person name="Gill N."/>
            <person name="Kane N.C."/>
            <person name="Bowers J.E."/>
            <person name="Hubner S."/>
            <person name="Bellec A."/>
            <person name="Berard A."/>
            <person name="Berges H."/>
            <person name="Blanchet N."/>
            <person name="Boniface M.C."/>
            <person name="Brunel D."/>
            <person name="Catrice O."/>
            <person name="Chaidir N."/>
            <person name="Claudel C."/>
            <person name="Donnadieu C."/>
            <person name="Faraut T."/>
            <person name="Fievet G."/>
            <person name="Helmstetter N."/>
            <person name="King M."/>
            <person name="Knapp S.J."/>
            <person name="Lai Z."/>
            <person name="Le Paslier M.C."/>
            <person name="Lippi Y."/>
            <person name="Lorenzon L."/>
            <person name="Mandel J.R."/>
            <person name="Marage G."/>
            <person name="Marchand G."/>
            <person name="Marquand E."/>
            <person name="Bret-Mestries E."/>
            <person name="Morien E."/>
            <person name="Nambeesan S."/>
            <person name="Nguyen T."/>
            <person name="Pegot-Espagnet P."/>
            <person name="Pouilly N."/>
            <person name="Raftis F."/>
            <person name="Sallet E."/>
            <person name="Schiex T."/>
            <person name="Thomas J."/>
            <person name="Vandecasteele C."/>
            <person name="Vares D."/>
            <person name="Vear F."/>
            <person name="Vautrin S."/>
            <person name="Crespi M."/>
            <person name="Mangin B."/>
            <person name="Burke J.M."/>
            <person name="Salse J."/>
            <person name="Munos S."/>
            <person name="Vincourt P."/>
            <person name="Rieseberg L.H."/>
            <person name="Langlade N.B."/>
        </authorList>
    </citation>
    <scope>NUCLEOTIDE SEQUENCE</scope>
    <source>
        <tissue evidence="1">Leaves</tissue>
    </source>
</reference>
<sequence length="64" mass="7549">MICRIVQNPACLEQLHSSVKQSALDLWRIPQVEIYIGHLQKWFINVRNIKFSIKVSRVNPTQLF</sequence>
<gene>
    <name evidence="1" type="ORF">HanXRQr2_Chr10g0422781</name>
</gene>
<evidence type="ECO:0000313" key="2">
    <source>
        <dbReference type="Proteomes" id="UP000215914"/>
    </source>
</evidence>
<proteinExistence type="predicted"/>
<organism evidence="1 2">
    <name type="scientific">Helianthus annuus</name>
    <name type="common">Common sunflower</name>
    <dbReference type="NCBI Taxonomy" id="4232"/>
    <lineage>
        <taxon>Eukaryota</taxon>
        <taxon>Viridiplantae</taxon>
        <taxon>Streptophyta</taxon>
        <taxon>Embryophyta</taxon>
        <taxon>Tracheophyta</taxon>
        <taxon>Spermatophyta</taxon>
        <taxon>Magnoliopsida</taxon>
        <taxon>eudicotyledons</taxon>
        <taxon>Gunneridae</taxon>
        <taxon>Pentapetalae</taxon>
        <taxon>asterids</taxon>
        <taxon>campanulids</taxon>
        <taxon>Asterales</taxon>
        <taxon>Asteraceae</taxon>
        <taxon>Asteroideae</taxon>
        <taxon>Heliantheae alliance</taxon>
        <taxon>Heliantheae</taxon>
        <taxon>Helianthus</taxon>
    </lineage>
</organism>
<accession>A0A9K3HUY4</accession>
<reference evidence="1" key="2">
    <citation type="submission" date="2020-06" db="EMBL/GenBank/DDBJ databases">
        <title>Helianthus annuus Genome sequencing and assembly Release 2.</title>
        <authorList>
            <person name="Gouzy J."/>
            <person name="Langlade N."/>
            <person name="Munos S."/>
        </authorList>
    </citation>
    <scope>NUCLEOTIDE SEQUENCE</scope>
    <source>
        <tissue evidence="1">Leaves</tissue>
    </source>
</reference>
<protein>
    <submittedName>
        <fullName evidence="1">Uncharacterized protein</fullName>
    </submittedName>
</protein>
<dbReference type="Gramene" id="mRNA:HanXRQr2_Chr10g0422781">
    <property type="protein sequence ID" value="CDS:HanXRQr2_Chr10g0422781.1"/>
    <property type="gene ID" value="HanXRQr2_Chr10g0422781"/>
</dbReference>
<evidence type="ECO:0000313" key="1">
    <source>
        <dbReference type="EMBL" id="KAF5784946.1"/>
    </source>
</evidence>